<dbReference type="Proteomes" id="UP000732619">
    <property type="component" value="Unassembled WGS sequence"/>
</dbReference>
<accession>A0A8T3VQ12</accession>
<organism evidence="1 2">
    <name type="scientific">Methanobrevibacter olleyae</name>
    <dbReference type="NCBI Taxonomy" id="294671"/>
    <lineage>
        <taxon>Archaea</taxon>
        <taxon>Methanobacteriati</taxon>
        <taxon>Methanobacteriota</taxon>
        <taxon>Methanomada group</taxon>
        <taxon>Methanobacteria</taxon>
        <taxon>Methanobacteriales</taxon>
        <taxon>Methanobacteriaceae</taxon>
        <taxon>Methanobrevibacter</taxon>
    </lineage>
</organism>
<gene>
    <name evidence="1" type="ORF">E7Z75_06720</name>
</gene>
<sequence length="156" mass="17554">MKRSSKVKLAFAFALLMIFIVAVNPASSALFDFLEEPATNVTVCGVDFVIPSGYEYDENFTDLMELMAEDDFKAHNGEVKCYESDDGNITIMVSEDRKGKISNLYSAGYDAKTINGHKGAIKYMSDMDNYMYVFMEDDKLAVVYVDDKDLLEEIIV</sequence>
<dbReference type="AlphaFoldDB" id="A0A8T3VQ12"/>
<evidence type="ECO:0000313" key="2">
    <source>
        <dbReference type="Proteomes" id="UP000732619"/>
    </source>
</evidence>
<comment type="caution">
    <text evidence="1">The sequence shown here is derived from an EMBL/GenBank/DDBJ whole genome shotgun (WGS) entry which is preliminary data.</text>
</comment>
<reference evidence="1" key="1">
    <citation type="submission" date="2019-04" db="EMBL/GenBank/DDBJ databases">
        <title>Evolution of Biomass-Degrading Anaerobic Consortia Revealed by Metagenomics.</title>
        <authorList>
            <person name="Peng X."/>
        </authorList>
    </citation>
    <scope>NUCLEOTIDE SEQUENCE</scope>
    <source>
        <strain evidence="1">SIG14</strain>
    </source>
</reference>
<evidence type="ECO:0000313" key="1">
    <source>
        <dbReference type="EMBL" id="MBE6512817.1"/>
    </source>
</evidence>
<proteinExistence type="predicted"/>
<name>A0A8T3VQ12_METOL</name>
<dbReference type="EMBL" id="SUTG01000031">
    <property type="protein sequence ID" value="MBE6512817.1"/>
    <property type="molecule type" value="Genomic_DNA"/>
</dbReference>
<protein>
    <submittedName>
        <fullName evidence="1">Uncharacterized protein</fullName>
    </submittedName>
</protein>